<comment type="caution">
    <text evidence="1">The sequence shown here is derived from an EMBL/GenBank/DDBJ whole genome shotgun (WGS) entry which is preliminary data.</text>
</comment>
<reference evidence="2" key="1">
    <citation type="journal article" date="2023" name="Nat. Plants">
        <title>Single-cell RNA sequencing provides a high-resolution roadmap for understanding the multicellular compartmentation of specialized metabolism.</title>
        <authorList>
            <person name="Sun S."/>
            <person name="Shen X."/>
            <person name="Li Y."/>
            <person name="Li Y."/>
            <person name="Wang S."/>
            <person name="Li R."/>
            <person name="Zhang H."/>
            <person name="Shen G."/>
            <person name="Guo B."/>
            <person name="Wei J."/>
            <person name="Xu J."/>
            <person name="St-Pierre B."/>
            <person name="Chen S."/>
            <person name="Sun C."/>
        </authorList>
    </citation>
    <scope>NUCLEOTIDE SEQUENCE [LARGE SCALE GENOMIC DNA]</scope>
</reference>
<dbReference type="EMBL" id="CM044708">
    <property type="protein sequence ID" value="KAI5648936.1"/>
    <property type="molecule type" value="Genomic_DNA"/>
</dbReference>
<protein>
    <submittedName>
        <fullName evidence="1">Uncharacterized protein</fullName>
    </submittedName>
</protein>
<accession>A0ACB9ZMM1</accession>
<evidence type="ECO:0000313" key="2">
    <source>
        <dbReference type="Proteomes" id="UP001060085"/>
    </source>
</evidence>
<organism evidence="1 2">
    <name type="scientific">Catharanthus roseus</name>
    <name type="common">Madagascar periwinkle</name>
    <name type="synonym">Vinca rosea</name>
    <dbReference type="NCBI Taxonomy" id="4058"/>
    <lineage>
        <taxon>Eukaryota</taxon>
        <taxon>Viridiplantae</taxon>
        <taxon>Streptophyta</taxon>
        <taxon>Embryophyta</taxon>
        <taxon>Tracheophyta</taxon>
        <taxon>Spermatophyta</taxon>
        <taxon>Magnoliopsida</taxon>
        <taxon>eudicotyledons</taxon>
        <taxon>Gunneridae</taxon>
        <taxon>Pentapetalae</taxon>
        <taxon>asterids</taxon>
        <taxon>lamiids</taxon>
        <taxon>Gentianales</taxon>
        <taxon>Apocynaceae</taxon>
        <taxon>Rauvolfioideae</taxon>
        <taxon>Vinceae</taxon>
        <taxon>Catharanthinae</taxon>
        <taxon>Catharanthus</taxon>
    </lineage>
</organism>
<keyword evidence="2" id="KW-1185">Reference proteome</keyword>
<evidence type="ECO:0000313" key="1">
    <source>
        <dbReference type="EMBL" id="KAI5648936.1"/>
    </source>
</evidence>
<sequence length="172" mass="20021">MENILDHIWMYRERGSGIKGLTRQFINEEETNLEEPPNPKAEKLFERLKAVETLLVKFYELQGRPKRMLRRRRLMRRVENVVSKVSVLFDEHMRWLFEHNHLEYIPFPMMMPLVRAVISVDPSTSSSTAAIVGTSEVPTPDSSILPFYSCSQTHHSFTRPMDGALPSSRYAI</sequence>
<proteinExistence type="predicted"/>
<dbReference type="Proteomes" id="UP001060085">
    <property type="component" value="Linkage Group LG08"/>
</dbReference>
<name>A0ACB9ZMM1_CATRO</name>
<gene>
    <name evidence="1" type="ORF">M9H77_34941</name>
</gene>